<dbReference type="PROSITE" id="PS50093">
    <property type="entry name" value="PKD"/>
    <property type="match status" value="1"/>
</dbReference>
<feature type="domain" description="PKD" evidence="2">
    <location>
        <begin position="48"/>
        <end position="109"/>
    </location>
</feature>
<proteinExistence type="predicted"/>
<protein>
    <submittedName>
        <fullName evidence="3">PKD domain-containing protein</fullName>
    </submittedName>
</protein>
<evidence type="ECO:0000313" key="3">
    <source>
        <dbReference type="EMBL" id="UOE33092.1"/>
    </source>
</evidence>
<evidence type="ECO:0000259" key="2">
    <source>
        <dbReference type="PROSITE" id="PS50093"/>
    </source>
</evidence>
<evidence type="ECO:0000256" key="1">
    <source>
        <dbReference type="SAM" id="MobiDB-lite"/>
    </source>
</evidence>
<dbReference type="Pfam" id="PF18911">
    <property type="entry name" value="PKD_4"/>
    <property type="match status" value="1"/>
</dbReference>
<dbReference type="PROSITE" id="PS51257">
    <property type="entry name" value="PROKAR_LIPOPROTEIN"/>
    <property type="match status" value="1"/>
</dbReference>
<dbReference type="RefSeq" id="WP_243512739.1">
    <property type="nucleotide sequence ID" value="NZ_CP094534.1"/>
</dbReference>
<accession>A0ABY4B434</accession>
<dbReference type="InterPro" id="IPR035986">
    <property type="entry name" value="PKD_dom_sf"/>
</dbReference>
<dbReference type="InterPro" id="IPR022409">
    <property type="entry name" value="PKD/Chitinase_dom"/>
</dbReference>
<name>A0ABY4B434_9BACT</name>
<dbReference type="EMBL" id="CP094534">
    <property type="protein sequence ID" value="UOE33092.1"/>
    <property type="molecule type" value="Genomic_DNA"/>
</dbReference>
<feature type="region of interest" description="Disordered" evidence="1">
    <location>
        <begin position="18"/>
        <end position="37"/>
    </location>
</feature>
<sequence>MKYAPLLLLVLGTACQKKTEDSPAPTPPPARSTPPAARFSVPASIESNVSFQVTNQSTDATSFLWTWGDGTTSTGTSPSHSFDWSGKLRIRLAASSATATDTTSQIIQVNPGAAPVSVLSAAPGRYRGRLYRTVYTSSSSSGTTTYRDTTMALTVPSPRQVHIFNNNFSYIVGSFVSPQPWAGHAPQRRNAMFSSLRNFVQLEPSGDSIYVYLYSGGVVRADAIWKFYGGKQP</sequence>
<dbReference type="CDD" id="cd00146">
    <property type="entry name" value="PKD"/>
    <property type="match status" value="1"/>
</dbReference>
<dbReference type="Gene3D" id="2.60.40.10">
    <property type="entry name" value="Immunoglobulins"/>
    <property type="match status" value="1"/>
</dbReference>
<dbReference type="SUPFAM" id="SSF49299">
    <property type="entry name" value="PKD domain"/>
    <property type="match status" value="1"/>
</dbReference>
<evidence type="ECO:0000313" key="4">
    <source>
        <dbReference type="Proteomes" id="UP000831390"/>
    </source>
</evidence>
<dbReference type="Proteomes" id="UP000831390">
    <property type="component" value="Chromosome"/>
</dbReference>
<organism evidence="3 4">
    <name type="scientific">Hymenobacter monticola</name>
    <dbReference type="NCBI Taxonomy" id="1705399"/>
    <lineage>
        <taxon>Bacteria</taxon>
        <taxon>Pseudomonadati</taxon>
        <taxon>Bacteroidota</taxon>
        <taxon>Cytophagia</taxon>
        <taxon>Cytophagales</taxon>
        <taxon>Hymenobacteraceae</taxon>
        <taxon>Hymenobacter</taxon>
    </lineage>
</organism>
<dbReference type="InterPro" id="IPR013783">
    <property type="entry name" value="Ig-like_fold"/>
</dbReference>
<reference evidence="3 4" key="1">
    <citation type="submission" date="2022-03" db="EMBL/GenBank/DDBJ databases">
        <title>Hymenobactersp. isolated from the air.</title>
        <authorList>
            <person name="Won M."/>
            <person name="Kwon S.-W."/>
        </authorList>
    </citation>
    <scope>NUCLEOTIDE SEQUENCE [LARGE SCALE GENOMIC DNA]</scope>
    <source>
        <strain evidence="3 4">KACC 22596</strain>
    </source>
</reference>
<dbReference type="InterPro" id="IPR000601">
    <property type="entry name" value="PKD_dom"/>
</dbReference>
<keyword evidence="4" id="KW-1185">Reference proteome</keyword>
<gene>
    <name evidence="3" type="ORF">MTP16_18435</name>
</gene>
<dbReference type="SMART" id="SM00089">
    <property type="entry name" value="PKD"/>
    <property type="match status" value="1"/>
</dbReference>